<dbReference type="SUPFAM" id="SSF51735">
    <property type="entry name" value="NAD(P)-binding Rossmann-fold domains"/>
    <property type="match status" value="1"/>
</dbReference>
<evidence type="ECO:0000313" key="2">
    <source>
        <dbReference type="EMBL" id="AUZ86554.1"/>
    </source>
</evidence>
<dbReference type="InterPro" id="IPR052733">
    <property type="entry name" value="Chloroplast_QOR"/>
</dbReference>
<organism evidence="2 3">
    <name type="scientific">Arthrobacter agilis</name>
    <dbReference type="NCBI Taxonomy" id="37921"/>
    <lineage>
        <taxon>Bacteria</taxon>
        <taxon>Bacillati</taxon>
        <taxon>Actinomycetota</taxon>
        <taxon>Actinomycetes</taxon>
        <taxon>Micrococcales</taxon>
        <taxon>Micrococcaceae</taxon>
        <taxon>Arthrobacter</taxon>
    </lineage>
</organism>
<dbReference type="InterPro" id="IPR013154">
    <property type="entry name" value="ADH-like_N"/>
</dbReference>
<dbReference type="CDD" id="cd05289">
    <property type="entry name" value="MDR_like_2"/>
    <property type="match status" value="1"/>
</dbReference>
<dbReference type="PANTHER" id="PTHR44013">
    <property type="entry name" value="ZINC-TYPE ALCOHOL DEHYDROGENASE-LIKE PROTEIN C16A3.02C"/>
    <property type="match status" value="1"/>
</dbReference>
<dbReference type="GO" id="GO:0016491">
    <property type="term" value="F:oxidoreductase activity"/>
    <property type="evidence" value="ECO:0007669"/>
    <property type="project" value="InterPro"/>
</dbReference>
<dbReference type="EMBL" id="CP024915">
    <property type="protein sequence ID" value="AUZ86554.1"/>
    <property type="molecule type" value="Genomic_DNA"/>
</dbReference>
<dbReference type="SMART" id="SM00829">
    <property type="entry name" value="PKS_ER"/>
    <property type="match status" value="1"/>
</dbReference>
<dbReference type="InterPro" id="IPR036291">
    <property type="entry name" value="NAD(P)-bd_dom_sf"/>
</dbReference>
<dbReference type="SUPFAM" id="SSF50129">
    <property type="entry name" value="GroES-like"/>
    <property type="match status" value="1"/>
</dbReference>
<evidence type="ECO:0000313" key="3">
    <source>
        <dbReference type="Proteomes" id="UP000239187"/>
    </source>
</evidence>
<dbReference type="Pfam" id="PF08240">
    <property type="entry name" value="ADH_N"/>
    <property type="match status" value="1"/>
</dbReference>
<name>A0A2L0UBD4_9MICC</name>
<dbReference type="RefSeq" id="WP_208740500.1">
    <property type="nucleotide sequence ID" value="NZ_CP024915.1"/>
</dbReference>
<sequence length="317" mass="33133">MKAVFYERYGDPDVLQYGEQPDPKVGPDSVLVEVRAASVNPVDWKITGGHLDGALPTYFPVVPGWDVAGVVVQPGPSVTEFQAGDEVIGYVRMDTVGLGTFAEQVAAPVRTLARKPRNVSWAEAATMPLAGLTAYQALRAVGAGEGDTVLVHNGAGGVGTYAIQIATAWGARVLATASEKNHDFLRSLGAEPLTYGEGLADRITVAAPEGLDAVVDFVGGDDLPVSLEHLRTPGRVASVVDAGIKDEGGRYIFVRPDPEDLLALTELVEAGSVKPVLAETFPLERAADAFRSSIEGHVRGKIAVTVGDEGQAGLPAA</sequence>
<feature type="domain" description="Enoyl reductase (ER)" evidence="1">
    <location>
        <begin position="10"/>
        <end position="304"/>
    </location>
</feature>
<reference evidence="2 3" key="1">
    <citation type="submission" date="2017-11" db="EMBL/GenBank/DDBJ databases">
        <title>Draft genome of Arthrobacter agilis strain UMCV2, a plant growth-promoting rhizobacterium and biocontrol capacity of phytopathogenic fungi.</title>
        <authorList>
            <person name="Martinez-Camara R."/>
            <person name="Santoyo G."/>
            <person name="Moreno-Hagelsieb G."/>
            <person name="Valencia-Cantero E."/>
        </authorList>
    </citation>
    <scope>NUCLEOTIDE SEQUENCE [LARGE SCALE GENOMIC DNA]</scope>
    <source>
        <strain evidence="2 3">UMCV2</strain>
    </source>
</reference>
<dbReference type="AlphaFoldDB" id="A0A2L0UBD4"/>
<dbReference type="Proteomes" id="UP000239187">
    <property type="component" value="Chromosome"/>
</dbReference>
<dbReference type="Pfam" id="PF13602">
    <property type="entry name" value="ADH_zinc_N_2"/>
    <property type="match status" value="1"/>
</dbReference>
<gene>
    <name evidence="2" type="ORF">CVO76_02030</name>
</gene>
<protein>
    <submittedName>
        <fullName evidence="2">Alcohol dehydrogenase</fullName>
    </submittedName>
</protein>
<dbReference type="Gene3D" id="3.40.50.720">
    <property type="entry name" value="NAD(P)-binding Rossmann-like Domain"/>
    <property type="match status" value="1"/>
</dbReference>
<dbReference type="PANTHER" id="PTHR44013:SF1">
    <property type="entry name" value="ZINC-TYPE ALCOHOL DEHYDROGENASE-LIKE PROTEIN C16A3.02C"/>
    <property type="match status" value="1"/>
</dbReference>
<proteinExistence type="predicted"/>
<dbReference type="InterPro" id="IPR011032">
    <property type="entry name" value="GroES-like_sf"/>
</dbReference>
<accession>A0A2L0UBD4</accession>
<dbReference type="InterPro" id="IPR020843">
    <property type="entry name" value="ER"/>
</dbReference>
<dbReference type="Gene3D" id="3.90.180.10">
    <property type="entry name" value="Medium-chain alcohol dehydrogenases, catalytic domain"/>
    <property type="match status" value="1"/>
</dbReference>
<evidence type="ECO:0000259" key="1">
    <source>
        <dbReference type="SMART" id="SM00829"/>
    </source>
</evidence>